<dbReference type="Gene3D" id="1.20.58.2140">
    <property type="match status" value="1"/>
</dbReference>
<evidence type="ECO:0000313" key="3">
    <source>
        <dbReference type="Proteomes" id="UP000317371"/>
    </source>
</evidence>
<name>A0A540VEI6_9CHLR</name>
<dbReference type="AlphaFoldDB" id="A0A540VEI6"/>
<dbReference type="Proteomes" id="UP000317371">
    <property type="component" value="Unassembled WGS sequence"/>
</dbReference>
<feature type="region of interest" description="Disordered" evidence="1">
    <location>
        <begin position="210"/>
        <end position="233"/>
    </location>
</feature>
<dbReference type="OrthoDB" id="9794476at2"/>
<dbReference type="EMBL" id="VIGC01000016">
    <property type="protein sequence ID" value="TQE95166.1"/>
    <property type="molecule type" value="Genomic_DNA"/>
</dbReference>
<dbReference type="SUPFAM" id="SSF74784">
    <property type="entry name" value="Translin"/>
    <property type="match status" value="1"/>
</dbReference>
<accession>A0A540VEI6</accession>
<proteinExistence type="predicted"/>
<dbReference type="RefSeq" id="WP_141610657.1">
    <property type="nucleotide sequence ID" value="NZ_VIGC02000016.1"/>
</dbReference>
<organism evidence="2 3">
    <name type="scientific">Litorilinea aerophila</name>
    <dbReference type="NCBI Taxonomy" id="1204385"/>
    <lineage>
        <taxon>Bacteria</taxon>
        <taxon>Bacillati</taxon>
        <taxon>Chloroflexota</taxon>
        <taxon>Caldilineae</taxon>
        <taxon>Caldilineales</taxon>
        <taxon>Caldilineaceae</taxon>
        <taxon>Litorilinea</taxon>
    </lineage>
</organism>
<evidence type="ECO:0000313" key="2">
    <source>
        <dbReference type="EMBL" id="TQE95166.1"/>
    </source>
</evidence>
<keyword evidence="3" id="KW-1185">Reference proteome</keyword>
<reference evidence="2 3" key="1">
    <citation type="submission" date="2019-06" db="EMBL/GenBank/DDBJ databases">
        <title>Genome sequence of Litorilinea aerophila BAA-2444.</title>
        <authorList>
            <person name="Maclea K.S."/>
            <person name="Maurais E.G."/>
            <person name="Iannazzi L.C."/>
        </authorList>
    </citation>
    <scope>NUCLEOTIDE SEQUENCE [LARGE SCALE GENOMIC DNA]</scope>
    <source>
        <strain evidence="2 3">ATCC BAA-2444</strain>
    </source>
</reference>
<dbReference type="InterPro" id="IPR036081">
    <property type="entry name" value="Translin_sf"/>
</dbReference>
<dbReference type="InParanoid" id="A0A540VEI6"/>
<sequence>MSQSNLPEIVESIRTELGEINELRDATLNRSRALIRACAESIRAIHRHEWEQADAMLAQARAASQEMVEALADHPDLYHAGYTQDALKELVEAHLLFAVLRGEPAPTPQSLRVTGATYLRGMSEAATEMRRFILDLMRKGEVEAAEPYLEFMDEVYSLLITVDFPDAITNGLRRNTDVLRNVLERTRGDLTMGIRQEQMRQALREFEARLGMPPDAADEDIPGNDPETWDGEE</sequence>
<comment type="caution">
    <text evidence="2">The sequence shown here is derived from an EMBL/GenBank/DDBJ whole genome shotgun (WGS) entry which is preliminary data.</text>
</comment>
<dbReference type="CDD" id="cd14820">
    <property type="entry name" value="TRAX"/>
    <property type="match status" value="1"/>
</dbReference>
<protein>
    <submittedName>
        <fullName evidence="2">Haloacid dehalogenase</fullName>
    </submittedName>
</protein>
<gene>
    <name evidence="2" type="ORF">FKZ61_13445</name>
</gene>
<feature type="compositionally biased region" description="Acidic residues" evidence="1">
    <location>
        <begin position="216"/>
        <end position="233"/>
    </location>
</feature>
<dbReference type="GO" id="GO:0043565">
    <property type="term" value="F:sequence-specific DNA binding"/>
    <property type="evidence" value="ECO:0007669"/>
    <property type="project" value="InterPro"/>
</dbReference>
<evidence type="ECO:0000256" key="1">
    <source>
        <dbReference type="SAM" id="MobiDB-lite"/>
    </source>
</evidence>